<comment type="caution">
    <text evidence="3">The sequence shown here is derived from an EMBL/GenBank/DDBJ whole genome shotgun (WGS) entry which is preliminary data.</text>
</comment>
<keyword evidence="4" id="KW-1185">Reference proteome</keyword>
<accession>A0AAE3U2B5</accession>
<feature type="chain" id="PRO_5042124172" evidence="2">
    <location>
        <begin position="23"/>
        <end position="75"/>
    </location>
</feature>
<evidence type="ECO:0000256" key="2">
    <source>
        <dbReference type="SAM" id="SignalP"/>
    </source>
</evidence>
<dbReference type="RefSeq" id="WP_311786520.1">
    <property type="nucleotide sequence ID" value="NZ_JALDYY010000005.1"/>
</dbReference>
<dbReference type="EMBL" id="JALDYZ010000004">
    <property type="protein sequence ID" value="MDI7922542.1"/>
    <property type="molecule type" value="Genomic_DNA"/>
</dbReference>
<dbReference type="AlphaFoldDB" id="A0AAE3U2B5"/>
<organism evidence="3 4">
    <name type="scientific">Ferirhizobium litorale</name>
    <dbReference type="NCBI Taxonomy" id="2927786"/>
    <lineage>
        <taxon>Bacteria</taxon>
        <taxon>Pseudomonadati</taxon>
        <taxon>Pseudomonadota</taxon>
        <taxon>Alphaproteobacteria</taxon>
        <taxon>Hyphomicrobiales</taxon>
        <taxon>Rhizobiaceae</taxon>
        <taxon>Ferirhizobium</taxon>
    </lineage>
</organism>
<feature type="region of interest" description="Disordered" evidence="1">
    <location>
        <begin position="46"/>
        <end position="75"/>
    </location>
</feature>
<evidence type="ECO:0000313" key="4">
    <source>
        <dbReference type="Proteomes" id="UP001161580"/>
    </source>
</evidence>
<evidence type="ECO:0000256" key="1">
    <source>
        <dbReference type="SAM" id="MobiDB-lite"/>
    </source>
</evidence>
<protein>
    <submittedName>
        <fullName evidence="3">Uncharacterized protein</fullName>
    </submittedName>
</protein>
<evidence type="ECO:0000313" key="3">
    <source>
        <dbReference type="EMBL" id="MDI7922542.1"/>
    </source>
</evidence>
<feature type="signal peptide" evidence="2">
    <location>
        <begin position="1"/>
        <end position="22"/>
    </location>
</feature>
<dbReference type="Proteomes" id="UP001161580">
    <property type="component" value="Unassembled WGS sequence"/>
</dbReference>
<keyword evidence="2" id="KW-0732">Signal</keyword>
<gene>
    <name evidence="3" type="ORF">MRS75_10640</name>
</gene>
<reference evidence="3" key="1">
    <citation type="submission" date="2022-03" db="EMBL/GenBank/DDBJ databases">
        <title>Fererhizobium litorale gen. nov., sp. nov., isolated from sandy sediments of the Sea of Japan seashore.</title>
        <authorList>
            <person name="Romanenko L."/>
            <person name="Kurilenko V."/>
            <person name="Otstavnykh N."/>
            <person name="Svetashev V."/>
            <person name="Tekutyeva L."/>
            <person name="Isaeva M."/>
            <person name="Mikhailov V."/>
        </authorList>
    </citation>
    <scope>NUCLEOTIDE SEQUENCE</scope>
    <source>
        <strain evidence="3">KMM 9576</strain>
    </source>
</reference>
<proteinExistence type="predicted"/>
<sequence length="75" mass="7730">MKSIVFGAVLAAAILFSGAASAENPSYIIWADLWYWPTYDAGSASGNPKGPGADGVAKHRRAAAKPEPKTGSTAH</sequence>
<name>A0AAE3U2B5_9HYPH</name>